<reference evidence="7 8" key="1">
    <citation type="journal article" date="2013" name="Proc. Natl. Acad. Sci. U.S.A.">
        <title>The king cobra genome reveals dynamic gene evolution and adaptation in the snake venom system.</title>
        <authorList>
            <person name="Vonk F.J."/>
            <person name="Casewell N.R."/>
            <person name="Henkel C.V."/>
            <person name="Heimberg A.M."/>
            <person name="Jansen H.J."/>
            <person name="McCleary R.J."/>
            <person name="Kerkkamp H.M."/>
            <person name="Vos R.A."/>
            <person name="Guerreiro I."/>
            <person name="Calvete J.J."/>
            <person name="Wuster W."/>
            <person name="Woods A.E."/>
            <person name="Logan J.M."/>
            <person name="Harrison R.A."/>
            <person name="Castoe T.A."/>
            <person name="de Koning A.P."/>
            <person name="Pollock D.D."/>
            <person name="Yandell M."/>
            <person name="Calderon D."/>
            <person name="Renjifo C."/>
            <person name="Currier R.B."/>
            <person name="Salgado D."/>
            <person name="Pla D."/>
            <person name="Sanz L."/>
            <person name="Hyder A.S."/>
            <person name="Ribeiro J.M."/>
            <person name="Arntzen J.W."/>
            <person name="van den Thillart G.E."/>
            <person name="Boetzer M."/>
            <person name="Pirovano W."/>
            <person name="Dirks R.P."/>
            <person name="Spaink H.P."/>
            <person name="Duboule D."/>
            <person name="McGlinn E."/>
            <person name="Kini R.M."/>
            <person name="Richardson M.K."/>
        </authorList>
    </citation>
    <scope>NUCLEOTIDE SEQUENCE</scope>
    <source>
        <tissue evidence="7">Blood</tissue>
    </source>
</reference>
<feature type="signal peptide" evidence="5">
    <location>
        <begin position="1"/>
        <end position="19"/>
    </location>
</feature>
<dbReference type="Pfam" id="PF00021">
    <property type="entry name" value="UPAR_LY6"/>
    <property type="match status" value="2"/>
</dbReference>
<organism evidence="7 8">
    <name type="scientific">Ophiophagus hannah</name>
    <name type="common">King cobra</name>
    <name type="synonym">Naja hannah</name>
    <dbReference type="NCBI Taxonomy" id="8665"/>
    <lineage>
        <taxon>Eukaryota</taxon>
        <taxon>Metazoa</taxon>
        <taxon>Chordata</taxon>
        <taxon>Craniata</taxon>
        <taxon>Vertebrata</taxon>
        <taxon>Euteleostomi</taxon>
        <taxon>Lepidosauria</taxon>
        <taxon>Squamata</taxon>
        <taxon>Bifurcata</taxon>
        <taxon>Unidentata</taxon>
        <taxon>Episquamata</taxon>
        <taxon>Toxicofera</taxon>
        <taxon>Serpentes</taxon>
        <taxon>Colubroidea</taxon>
        <taxon>Elapidae</taxon>
        <taxon>Elapinae</taxon>
        <taxon>Ophiophagus</taxon>
    </lineage>
</organism>
<feature type="chain" id="PRO_5004770897" description="UPAR/Ly6 domain-containing protein" evidence="5">
    <location>
        <begin position="20"/>
        <end position="226"/>
    </location>
</feature>
<name>V8NLB5_OPHHA</name>
<feature type="domain" description="UPAR/Ly6" evidence="6">
    <location>
        <begin position="22"/>
        <end position="103"/>
    </location>
</feature>
<dbReference type="PANTHER" id="PTHR20914:SF25">
    <property type="entry name" value="PHOSPHOLIPASE A2 INHIBITOR AND LY6_PLAUR DOMAIN-CONTAINING PROTEIN"/>
    <property type="match status" value="1"/>
</dbReference>
<comment type="subcellular location">
    <subcellularLocation>
        <location evidence="1">Secreted</location>
    </subcellularLocation>
</comment>
<keyword evidence="8" id="KW-1185">Reference proteome</keyword>
<evidence type="ECO:0000256" key="1">
    <source>
        <dbReference type="ARBA" id="ARBA00004613"/>
    </source>
</evidence>
<keyword evidence="4" id="KW-1133">Transmembrane helix</keyword>
<dbReference type="SUPFAM" id="SSF57302">
    <property type="entry name" value="Snake toxin-like"/>
    <property type="match status" value="2"/>
</dbReference>
<dbReference type="Gene3D" id="2.10.60.10">
    <property type="entry name" value="CD59"/>
    <property type="match status" value="2"/>
</dbReference>
<proteinExistence type="predicted"/>
<accession>V8NLB5</accession>
<evidence type="ECO:0000256" key="4">
    <source>
        <dbReference type="SAM" id="Phobius"/>
    </source>
</evidence>
<keyword evidence="4" id="KW-0812">Transmembrane</keyword>
<dbReference type="Proteomes" id="UP000018936">
    <property type="component" value="Unassembled WGS sequence"/>
</dbReference>
<keyword evidence="5" id="KW-0732">Signal</keyword>
<dbReference type="InterPro" id="IPR016054">
    <property type="entry name" value="LY6_UPA_recep-like"/>
</dbReference>
<evidence type="ECO:0000256" key="2">
    <source>
        <dbReference type="ARBA" id="ARBA00022525"/>
    </source>
</evidence>
<evidence type="ECO:0000256" key="5">
    <source>
        <dbReference type="SAM" id="SignalP"/>
    </source>
</evidence>
<dbReference type="InterPro" id="IPR050918">
    <property type="entry name" value="CNF-like_PLA2_Inhibitor"/>
</dbReference>
<keyword evidence="2" id="KW-0964">Secreted</keyword>
<dbReference type="OrthoDB" id="9907178at2759"/>
<dbReference type="PANTHER" id="PTHR20914">
    <property type="entry name" value="LY6/PLAUR DOMAIN-CONTAINING PROTEIN 8"/>
    <property type="match status" value="1"/>
</dbReference>
<dbReference type="InterPro" id="IPR045860">
    <property type="entry name" value="Snake_toxin-like_sf"/>
</dbReference>
<dbReference type="AlphaFoldDB" id="V8NLB5"/>
<protein>
    <recommendedName>
        <fullName evidence="6">UPAR/Ly6 domain-containing protein</fullName>
    </recommendedName>
</protein>
<evidence type="ECO:0000313" key="8">
    <source>
        <dbReference type="Proteomes" id="UP000018936"/>
    </source>
</evidence>
<gene>
    <name evidence="7" type="ORF">L345_11180</name>
</gene>
<feature type="transmembrane region" description="Helical" evidence="4">
    <location>
        <begin position="201"/>
        <end position="222"/>
    </location>
</feature>
<dbReference type="GO" id="GO:0005576">
    <property type="term" value="C:extracellular region"/>
    <property type="evidence" value="ECO:0007669"/>
    <property type="project" value="UniProtKB-SubCell"/>
</dbReference>
<dbReference type="CDD" id="cd23572">
    <property type="entry name" value="TFP_LU_ECD_PINLYP_rpt2"/>
    <property type="match status" value="1"/>
</dbReference>
<keyword evidence="3" id="KW-1015">Disulfide bond</keyword>
<evidence type="ECO:0000256" key="3">
    <source>
        <dbReference type="ARBA" id="ARBA00023157"/>
    </source>
</evidence>
<comment type="caution">
    <text evidence="7">The sequence shown here is derived from an EMBL/GenBank/DDBJ whole genome shotgun (WGS) entry which is preliminary data.</text>
</comment>
<evidence type="ECO:0000259" key="6">
    <source>
        <dbReference type="Pfam" id="PF00021"/>
    </source>
</evidence>
<sequence length="226" mass="23970">MKGYWILCLISSLLPWVYGMVNLTCVSCPLGSTKCGANCTDLQTECVTLTEVNTLGGNVSPNGSYKGCIDPKYCNPLAFTLTTAAGRHIQSNMACCSTNMCNEKLSLSVPPIGTLENGVSCPACESYNQKECEIKSHIACTGTEEKCITLAGDSIEKSTNQSFTIKGCATVNACSLQQNDLVPFGGQIYKLSVKAACTDRGTWGVISSSGIFFSSLAGVLFMQNLS</sequence>
<dbReference type="EMBL" id="AZIM01002931">
    <property type="protein sequence ID" value="ETE63059.1"/>
    <property type="molecule type" value="Genomic_DNA"/>
</dbReference>
<keyword evidence="4" id="KW-0472">Membrane</keyword>
<feature type="domain" description="UPAR/Ly6" evidence="6">
    <location>
        <begin position="118"/>
        <end position="179"/>
    </location>
</feature>
<evidence type="ECO:0000313" key="7">
    <source>
        <dbReference type="EMBL" id="ETE63059.1"/>
    </source>
</evidence>